<name>A0A645GGN9_9ZZZZ</name>
<proteinExistence type="predicted"/>
<dbReference type="AlphaFoldDB" id="A0A645GGN9"/>
<feature type="domain" description="DUF7654" evidence="1">
    <location>
        <begin position="2"/>
        <end position="138"/>
    </location>
</feature>
<accession>A0A645GGN9</accession>
<dbReference type="Pfam" id="PF24672">
    <property type="entry name" value="DUF7654"/>
    <property type="match status" value="1"/>
</dbReference>
<gene>
    <name evidence="2" type="ORF">SDC9_173545</name>
</gene>
<comment type="caution">
    <text evidence="2">The sequence shown here is derived from an EMBL/GenBank/DDBJ whole genome shotgun (WGS) entry which is preliminary data.</text>
</comment>
<evidence type="ECO:0000313" key="2">
    <source>
        <dbReference type="EMBL" id="MPN26121.1"/>
    </source>
</evidence>
<sequence>MTETNLVKTLTSIQNTNDDVYLVEGNWPLTNVPLLAGKNCFDSTQVYPDPEKWRTVDPSEQYETVYNRFSHISLNLITDQTRFRLQSGDLIVVDFCVDDLKVYNIRYLMTQKDYSSLSGYKFALVGVADDWNVYQITYPTAAKETGD</sequence>
<protein>
    <recommendedName>
        <fullName evidence="1">DUF7654 domain-containing protein</fullName>
    </recommendedName>
</protein>
<dbReference type="InterPro" id="IPR056071">
    <property type="entry name" value="DUF7654"/>
</dbReference>
<reference evidence="2" key="1">
    <citation type="submission" date="2019-08" db="EMBL/GenBank/DDBJ databases">
        <authorList>
            <person name="Kucharzyk K."/>
            <person name="Murdoch R.W."/>
            <person name="Higgins S."/>
            <person name="Loffler F."/>
        </authorList>
    </citation>
    <scope>NUCLEOTIDE SEQUENCE</scope>
</reference>
<evidence type="ECO:0000259" key="1">
    <source>
        <dbReference type="Pfam" id="PF24672"/>
    </source>
</evidence>
<organism evidence="2">
    <name type="scientific">bioreactor metagenome</name>
    <dbReference type="NCBI Taxonomy" id="1076179"/>
    <lineage>
        <taxon>unclassified sequences</taxon>
        <taxon>metagenomes</taxon>
        <taxon>ecological metagenomes</taxon>
    </lineage>
</organism>
<dbReference type="EMBL" id="VSSQ01075546">
    <property type="protein sequence ID" value="MPN26121.1"/>
    <property type="molecule type" value="Genomic_DNA"/>
</dbReference>